<reference evidence="2 3" key="1">
    <citation type="journal article" date="2013" name="BMC Genomics">
        <title>Genomics-driven discovery of the pneumocandin biosynthetic gene cluster in the fungus Glarea lozoyensis.</title>
        <authorList>
            <person name="Chen L."/>
            <person name="Yue Q."/>
            <person name="Zhang X."/>
            <person name="Xiang M."/>
            <person name="Wang C."/>
            <person name="Li S."/>
            <person name="Che Y."/>
            <person name="Ortiz-Lopez F.J."/>
            <person name="Bills G.F."/>
            <person name="Liu X."/>
            <person name="An Z."/>
        </authorList>
    </citation>
    <scope>NUCLEOTIDE SEQUENCE [LARGE SCALE GENOMIC DNA]</scope>
    <source>
        <strain evidence="3">ATCC 20868 / MF5171</strain>
    </source>
</reference>
<organism evidence="2 3">
    <name type="scientific">Glarea lozoyensis (strain ATCC 20868 / MF5171)</name>
    <dbReference type="NCBI Taxonomy" id="1116229"/>
    <lineage>
        <taxon>Eukaryota</taxon>
        <taxon>Fungi</taxon>
        <taxon>Dikarya</taxon>
        <taxon>Ascomycota</taxon>
        <taxon>Pezizomycotina</taxon>
        <taxon>Leotiomycetes</taxon>
        <taxon>Helotiales</taxon>
        <taxon>Helotiaceae</taxon>
        <taxon>Glarea</taxon>
    </lineage>
</organism>
<sequence>MARSGCFGQSRSGLARGGDEGCAVGGSTAPARLPRAARHSRSQAWLAAQSSG</sequence>
<dbReference type="Proteomes" id="UP000016922">
    <property type="component" value="Unassembled WGS sequence"/>
</dbReference>
<proteinExistence type="predicted"/>
<dbReference type="EMBL" id="KE145367">
    <property type="protein sequence ID" value="EPE28873.1"/>
    <property type="molecule type" value="Genomic_DNA"/>
</dbReference>
<dbReference type="RefSeq" id="XP_008082982.1">
    <property type="nucleotide sequence ID" value="XM_008084791.1"/>
</dbReference>
<keyword evidence="3" id="KW-1185">Reference proteome</keyword>
<feature type="region of interest" description="Disordered" evidence="1">
    <location>
        <begin position="1"/>
        <end position="52"/>
    </location>
</feature>
<protein>
    <submittedName>
        <fullName evidence="2">Uncharacterized protein</fullName>
    </submittedName>
</protein>
<evidence type="ECO:0000313" key="3">
    <source>
        <dbReference type="Proteomes" id="UP000016922"/>
    </source>
</evidence>
<dbReference type="HOGENOM" id="CLU_3087403_0_0_1"/>
<gene>
    <name evidence="2" type="ORF">GLAREA_00031</name>
</gene>
<dbReference type="AlphaFoldDB" id="S3DQY7"/>
<accession>S3DQY7</accession>
<dbReference type="GeneID" id="19459091"/>
<dbReference type="KEGG" id="glz:GLAREA_00031"/>
<evidence type="ECO:0000313" key="2">
    <source>
        <dbReference type="EMBL" id="EPE28873.1"/>
    </source>
</evidence>
<name>S3DQY7_GLAL2</name>
<evidence type="ECO:0000256" key="1">
    <source>
        <dbReference type="SAM" id="MobiDB-lite"/>
    </source>
</evidence>